<dbReference type="SUPFAM" id="SSF52113">
    <property type="entry name" value="BRCT domain"/>
    <property type="match status" value="1"/>
</dbReference>
<evidence type="ECO:0000313" key="1">
    <source>
        <dbReference type="EMBL" id="SDM05419.1"/>
    </source>
</evidence>
<dbReference type="SUPFAM" id="SSF53098">
    <property type="entry name" value="Ribonuclease H-like"/>
    <property type="match status" value="1"/>
</dbReference>
<proteinExistence type="predicted"/>
<organism evidence="1 2">
    <name type="scientific">Corynebacterium mycetoides</name>
    <dbReference type="NCBI Taxonomy" id="38302"/>
    <lineage>
        <taxon>Bacteria</taxon>
        <taxon>Bacillati</taxon>
        <taxon>Actinomycetota</taxon>
        <taxon>Actinomycetes</taxon>
        <taxon>Mycobacteriales</taxon>
        <taxon>Corynebacteriaceae</taxon>
        <taxon>Corynebacterium</taxon>
    </lineage>
</organism>
<reference evidence="2" key="1">
    <citation type="submission" date="2016-10" db="EMBL/GenBank/DDBJ databases">
        <authorList>
            <person name="Varghese N."/>
            <person name="Submissions S."/>
        </authorList>
    </citation>
    <scope>NUCLEOTIDE SEQUENCE [LARGE SCALE GENOMIC DNA]</scope>
    <source>
        <strain evidence="2">DSM 20632</strain>
    </source>
</reference>
<dbReference type="EMBL" id="LT629700">
    <property type="protein sequence ID" value="SDM05419.1"/>
    <property type="molecule type" value="Genomic_DNA"/>
</dbReference>
<dbReference type="InterPro" id="IPR036420">
    <property type="entry name" value="BRCT_dom_sf"/>
</dbReference>
<dbReference type="InterPro" id="IPR036397">
    <property type="entry name" value="RNaseH_sf"/>
</dbReference>
<dbReference type="Gene3D" id="3.40.50.10190">
    <property type="entry name" value="BRCT domain"/>
    <property type="match status" value="1"/>
</dbReference>
<sequence length="327" mass="35218">MEEQYPFVAVSIQATGIHPSTGRMVTLDAVTFDDTGAIGEEFHSVFSTGADAGPCHNHGLAPGDFAQAPRFARHLKTLDRIVDKRTLVLHDAPVTWGFIVSEARRAMNAAARANRSRAKRNGRRRQRVGHVPRPELIVDTLASARLQGVIPLDTRPGAVARLLGLDAPDPTASVERAQRAEEDTSREQTMLVKDLFFALRGGELAAAAPEDLAPDRFGLQRSVVRVDAENDTLDVDNPGVYSAETGLRDGMEIVVTDDIAADPDAIIAAAVEHGLNYAEKLTRQTSLVVSDAPARGVELRGKAMHAARKGIPVLSAEEFETAVARRG</sequence>
<evidence type="ECO:0000313" key="2">
    <source>
        <dbReference type="Proteomes" id="UP000199350"/>
    </source>
</evidence>
<dbReference type="STRING" id="38302.SAMN04488535_1733"/>
<dbReference type="InterPro" id="IPR012337">
    <property type="entry name" value="RNaseH-like_sf"/>
</dbReference>
<dbReference type="GO" id="GO:0003676">
    <property type="term" value="F:nucleic acid binding"/>
    <property type="evidence" value="ECO:0007669"/>
    <property type="project" value="InterPro"/>
</dbReference>
<name>A0A1G9Q351_9CORY</name>
<dbReference type="Gene3D" id="3.30.420.10">
    <property type="entry name" value="Ribonuclease H-like superfamily/Ribonuclease H"/>
    <property type="match status" value="1"/>
</dbReference>
<dbReference type="Proteomes" id="UP000199350">
    <property type="component" value="Chromosome I"/>
</dbReference>
<protein>
    <submittedName>
        <fullName evidence="1">DNA polymerase-3 subunit epsilon</fullName>
    </submittedName>
</protein>
<gene>
    <name evidence="1" type="ORF">SAMN04488535_1733</name>
</gene>
<dbReference type="RefSeq" id="WP_092151283.1">
    <property type="nucleotide sequence ID" value="NZ_LT629700.1"/>
</dbReference>
<dbReference type="AlphaFoldDB" id="A0A1G9Q351"/>
<accession>A0A1G9Q351</accession>
<keyword evidence="2" id="KW-1185">Reference proteome</keyword>
<dbReference type="OrthoDB" id="190275at2"/>